<evidence type="ECO:0000256" key="1">
    <source>
        <dbReference type="ARBA" id="ARBA00022491"/>
    </source>
</evidence>
<dbReference type="FunFam" id="1.10.10.60:FF:000132">
    <property type="entry name" value="AraC family transcriptional regulator"/>
    <property type="match status" value="1"/>
</dbReference>
<comment type="caution">
    <text evidence="7">The sequence shown here is derived from an EMBL/GenBank/DDBJ whole genome shotgun (WGS) entry which is preliminary data.</text>
</comment>
<evidence type="ECO:0000256" key="5">
    <source>
        <dbReference type="ARBA" id="ARBA00023163"/>
    </source>
</evidence>
<dbReference type="AlphaFoldDB" id="A0A3N0UW97"/>
<keyword evidence="3" id="KW-0238">DNA-binding</keyword>
<dbReference type="Pfam" id="PF12833">
    <property type="entry name" value="HTH_18"/>
    <property type="match status" value="1"/>
</dbReference>
<dbReference type="InterPro" id="IPR014710">
    <property type="entry name" value="RmlC-like_jellyroll"/>
</dbReference>
<gene>
    <name evidence="7" type="ORF">ED236_11165</name>
</gene>
<dbReference type="GO" id="GO:0043565">
    <property type="term" value="F:sequence-specific DNA binding"/>
    <property type="evidence" value="ECO:0007669"/>
    <property type="project" value="InterPro"/>
</dbReference>
<dbReference type="InterPro" id="IPR009057">
    <property type="entry name" value="Homeodomain-like_sf"/>
</dbReference>
<feature type="domain" description="HTH araC/xylS-type" evidence="6">
    <location>
        <begin position="173"/>
        <end position="273"/>
    </location>
</feature>
<evidence type="ECO:0000256" key="4">
    <source>
        <dbReference type="ARBA" id="ARBA00023159"/>
    </source>
</evidence>
<protein>
    <submittedName>
        <fullName evidence="7">AraC family transcriptional regulator</fullName>
    </submittedName>
</protein>
<dbReference type="Pfam" id="PF02311">
    <property type="entry name" value="AraC_binding"/>
    <property type="match status" value="1"/>
</dbReference>
<dbReference type="SUPFAM" id="SSF46689">
    <property type="entry name" value="Homeodomain-like"/>
    <property type="match status" value="1"/>
</dbReference>
<dbReference type="PRINTS" id="PR00032">
    <property type="entry name" value="HTHARAC"/>
</dbReference>
<dbReference type="GO" id="GO:0003700">
    <property type="term" value="F:DNA-binding transcription factor activity"/>
    <property type="evidence" value="ECO:0007669"/>
    <property type="project" value="InterPro"/>
</dbReference>
<dbReference type="CDD" id="cd06124">
    <property type="entry name" value="cupin_NimR-like_N"/>
    <property type="match status" value="1"/>
</dbReference>
<evidence type="ECO:0000256" key="3">
    <source>
        <dbReference type="ARBA" id="ARBA00023125"/>
    </source>
</evidence>
<keyword evidence="4" id="KW-0010">Activator</keyword>
<dbReference type="EMBL" id="RJVP01000007">
    <property type="protein sequence ID" value="ROH84478.1"/>
    <property type="molecule type" value="Genomic_DNA"/>
</dbReference>
<dbReference type="InterPro" id="IPR003313">
    <property type="entry name" value="AraC-bd"/>
</dbReference>
<evidence type="ECO:0000313" key="8">
    <source>
        <dbReference type="Proteomes" id="UP000275137"/>
    </source>
</evidence>
<dbReference type="SMART" id="SM00342">
    <property type="entry name" value="HTH_ARAC"/>
    <property type="match status" value="1"/>
</dbReference>
<sequence length="273" mass="30237">MVLTINIEKMTNQLIDHTRDYGMPLDDYQTLPHAVTAKASDFVGLHAPRHCHPRAQLIYAGSGVMRIETDVGCWVIPPLRAVWVPPGITHSVNALGKVEMRTLYIRADIAARFGAQCSLVEVGPLLRQLILSLCELPTNYDEAGRGGLIAQLALQEIRFLGTPALHLPLPASEKLMRVCQQMIQQPETPVTIETLADQLAMSARTLARHFEKETGLSFRQWRQQARLIEALARLASQQPVAQVADALGYASASAFTAMFRRTLGVEPSRYFVS</sequence>
<dbReference type="Proteomes" id="UP000275137">
    <property type="component" value="Unassembled WGS sequence"/>
</dbReference>
<dbReference type="InterPro" id="IPR018060">
    <property type="entry name" value="HTH_AraC"/>
</dbReference>
<name>A0A3N0UW97_9PROT</name>
<keyword evidence="1" id="KW-0678">Repressor</keyword>
<keyword evidence="5" id="KW-0804">Transcription</keyword>
<organism evidence="7 8">
    <name type="scientific">Pseudomethylobacillus aquaticus</name>
    <dbReference type="NCBI Taxonomy" id="2676064"/>
    <lineage>
        <taxon>Bacteria</taxon>
        <taxon>Pseudomonadati</taxon>
        <taxon>Pseudomonadota</taxon>
        <taxon>Betaproteobacteria</taxon>
        <taxon>Nitrosomonadales</taxon>
        <taxon>Methylophilaceae</taxon>
        <taxon>Pseudomethylobacillus</taxon>
    </lineage>
</organism>
<dbReference type="PANTHER" id="PTHR11019">
    <property type="entry name" value="HTH-TYPE TRANSCRIPTIONAL REGULATOR NIMR"/>
    <property type="match status" value="1"/>
</dbReference>
<dbReference type="InterPro" id="IPR011051">
    <property type="entry name" value="RmlC_Cupin_sf"/>
</dbReference>
<keyword evidence="8" id="KW-1185">Reference proteome</keyword>
<dbReference type="PROSITE" id="PS01124">
    <property type="entry name" value="HTH_ARAC_FAMILY_2"/>
    <property type="match status" value="1"/>
</dbReference>
<accession>A0A3N0UW97</accession>
<keyword evidence="2" id="KW-0805">Transcription regulation</keyword>
<reference evidence="7 8" key="1">
    <citation type="submission" date="2018-10" db="EMBL/GenBank/DDBJ databases">
        <authorList>
            <person name="Chen W.-M."/>
        </authorList>
    </citation>
    <scope>NUCLEOTIDE SEQUENCE [LARGE SCALE GENOMIC DNA]</scope>
    <source>
        <strain evidence="7 8">H-5</strain>
    </source>
</reference>
<dbReference type="Gene3D" id="1.10.10.60">
    <property type="entry name" value="Homeodomain-like"/>
    <property type="match status" value="1"/>
</dbReference>
<dbReference type="PANTHER" id="PTHR11019:SF159">
    <property type="entry name" value="TRANSCRIPTIONAL REGULATOR-RELATED"/>
    <property type="match status" value="1"/>
</dbReference>
<evidence type="ECO:0000256" key="2">
    <source>
        <dbReference type="ARBA" id="ARBA00023015"/>
    </source>
</evidence>
<dbReference type="InterPro" id="IPR020449">
    <property type="entry name" value="Tscrpt_reg_AraC-type_HTH"/>
</dbReference>
<evidence type="ECO:0000259" key="6">
    <source>
        <dbReference type="PROSITE" id="PS01124"/>
    </source>
</evidence>
<dbReference type="Gene3D" id="2.60.120.10">
    <property type="entry name" value="Jelly Rolls"/>
    <property type="match status" value="1"/>
</dbReference>
<dbReference type="SUPFAM" id="SSF51182">
    <property type="entry name" value="RmlC-like cupins"/>
    <property type="match status" value="1"/>
</dbReference>
<proteinExistence type="predicted"/>
<evidence type="ECO:0000313" key="7">
    <source>
        <dbReference type="EMBL" id="ROH84478.1"/>
    </source>
</evidence>